<proteinExistence type="predicted"/>
<organism evidence="2 3">
    <name type="scientific">Photobacterium ganghwense</name>
    <dbReference type="NCBI Taxonomy" id="320778"/>
    <lineage>
        <taxon>Bacteria</taxon>
        <taxon>Pseudomonadati</taxon>
        <taxon>Pseudomonadota</taxon>
        <taxon>Gammaproteobacteria</taxon>
        <taxon>Vibrionales</taxon>
        <taxon>Vibrionaceae</taxon>
        <taxon>Photobacterium</taxon>
    </lineage>
</organism>
<dbReference type="PROSITE" id="PS51186">
    <property type="entry name" value="GNAT"/>
    <property type="match status" value="1"/>
</dbReference>
<dbReference type="SUPFAM" id="SSF55729">
    <property type="entry name" value="Acyl-CoA N-acyltransferases (Nat)"/>
    <property type="match status" value="1"/>
</dbReference>
<dbReference type="GO" id="GO:0016747">
    <property type="term" value="F:acyltransferase activity, transferring groups other than amino-acyl groups"/>
    <property type="evidence" value="ECO:0007669"/>
    <property type="project" value="InterPro"/>
</dbReference>
<comment type="caution">
    <text evidence="2">The sequence shown here is derived from an EMBL/GenBank/DDBJ whole genome shotgun (WGS) entry which is preliminary data.</text>
</comment>
<sequence>MNNKQVTDAYRRFERQGLVLEGFRKEVTTNVVRFVSDGESGSFISFFEVPEQDADQLIQQEIAYFTTLGKDFEWKVFSTDEPAGFGEKLVSQGFVKESTESFMVLPLPVSQATETDTDAVAVAVEIEPTRFEPELVALRSEAVSVVEVIDEAGIRAAMSVQAKVFGGNWEDHTGELIATKQKRPDDLKIYVVFDAEMPVSSAWLRFTEGSPFAGLWGGATLDSHRGKGYYSALVKRRIRDAMVKQKQYLTIDASEMSRVIVEKHGFQHVATTSPYLWKLTRG</sequence>
<dbReference type="RefSeq" id="WP_047883433.1">
    <property type="nucleotide sequence ID" value="NZ_CP071325.1"/>
</dbReference>
<reference evidence="2 3" key="1">
    <citation type="submission" date="2015-05" db="EMBL/GenBank/DDBJ databases">
        <title>Photobacterium galathea sp. nov.</title>
        <authorList>
            <person name="Machado H."/>
            <person name="Gram L."/>
        </authorList>
    </citation>
    <scope>NUCLEOTIDE SEQUENCE [LARGE SCALE GENOMIC DNA]</scope>
    <source>
        <strain evidence="2 3">DSM 22954</strain>
    </source>
</reference>
<keyword evidence="3" id="KW-1185">Reference proteome</keyword>
<name>A0A0J1HIN2_9GAMM</name>
<dbReference type="Gene3D" id="3.40.630.30">
    <property type="match status" value="1"/>
</dbReference>
<dbReference type="OrthoDB" id="164800at2"/>
<evidence type="ECO:0000313" key="3">
    <source>
        <dbReference type="Proteomes" id="UP000035909"/>
    </source>
</evidence>
<dbReference type="EMBL" id="LDOU01000002">
    <property type="protein sequence ID" value="KLV11474.1"/>
    <property type="molecule type" value="Genomic_DNA"/>
</dbReference>
<accession>A0A0J1HIN2</accession>
<dbReference type="Proteomes" id="UP000035909">
    <property type="component" value="Unassembled WGS sequence"/>
</dbReference>
<gene>
    <name evidence="2" type="ORF">ABT57_01610</name>
</gene>
<dbReference type="InterPro" id="IPR016181">
    <property type="entry name" value="Acyl_CoA_acyltransferase"/>
</dbReference>
<feature type="domain" description="N-acetyltransferase" evidence="1">
    <location>
        <begin position="144"/>
        <end position="282"/>
    </location>
</feature>
<evidence type="ECO:0000259" key="1">
    <source>
        <dbReference type="PROSITE" id="PS51186"/>
    </source>
</evidence>
<dbReference type="InterPro" id="IPR000182">
    <property type="entry name" value="GNAT_dom"/>
</dbReference>
<dbReference type="AlphaFoldDB" id="A0A0J1HIN2"/>
<evidence type="ECO:0000313" key="2">
    <source>
        <dbReference type="EMBL" id="KLV11474.1"/>
    </source>
</evidence>
<dbReference type="PATRIC" id="fig|320778.3.peg.342"/>
<protein>
    <recommendedName>
        <fullName evidence="1">N-acetyltransferase domain-containing protein</fullName>
    </recommendedName>
</protein>
<dbReference type="STRING" id="320778.ABT57_01610"/>